<protein>
    <submittedName>
        <fullName evidence="1">Uncharacterized protein</fullName>
    </submittedName>
</protein>
<name>A0ACB9D489_9ASTR</name>
<organism evidence="1 2">
    <name type="scientific">Smallanthus sonchifolius</name>
    <dbReference type="NCBI Taxonomy" id="185202"/>
    <lineage>
        <taxon>Eukaryota</taxon>
        <taxon>Viridiplantae</taxon>
        <taxon>Streptophyta</taxon>
        <taxon>Embryophyta</taxon>
        <taxon>Tracheophyta</taxon>
        <taxon>Spermatophyta</taxon>
        <taxon>Magnoliopsida</taxon>
        <taxon>eudicotyledons</taxon>
        <taxon>Gunneridae</taxon>
        <taxon>Pentapetalae</taxon>
        <taxon>asterids</taxon>
        <taxon>campanulids</taxon>
        <taxon>Asterales</taxon>
        <taxon>Asteraceae</taxon>
        <taxon>Asteroideae</taxon>
        <taxon>Heliantheae alliance</taxon>
        <taxon>Millerieae</taxon>
        <taxon>Smallanthus</taxon>
    </lineage>
</organism>
<keyword evidence="2" id="KW-1185">Reference proteome</keyword>
<accession>A0ACB9D489</accession>
<sequence>MSSVELFDAVVVCNGHYTQPRLATDIPGIETWPRKQMHSHNYRVPEPFRDQIVVVIGSGPSAVDISREIAMVAKEVHMSSRSPLVKVAKSDKFNNMWQHSKINCVSKDGSISFQDGFSIDADIILHCTGYKLHVPFLKTNGIVSVQDRRIGPLYKHVFAPQLAPRLSFVGIPDRSFPFIIAECQSRWIANALSRKVSLPLEDEMLSEVVKHYEEMKEKGIPEHATHQIGFQIDYIDWMWAQTGMVMEKSIKDMVEYFIHCLMSAGLDGYMDMFSQKYGI</sequence>
<comment type="caution">
    <text evidence="1">The sequence shown here is derived from an EMBL/GenBank/DDBJ whole genome shotgun (WGS) entry which is preliminary data.</text>
</comment>
<gene>
    <name evidence="1" type="ORF">L1987_58883</name>
</gene>
<evidence type="ECO:0000313" key="1">
    <source>
        <dbReference type="EMBL" id="KAI3741213.1"/>
    </source>
</evidence>
<dbReference type="Proteomes" id="UP001056120">
    <property type="component" value="Linkage Group LG20"/>
</dbReference>
<dbReference type="EMBL" id="CM042037">
    <property type="protein sequence ID" value="KAI3741213.1"/>
    <property type="molecule type" value="Genomic_DNA"/>
</dbReference>
<evidence type="ECO:0000313" key="2">
    <source>
        <dbReference type="Proteomes" id="UP001056120"/>
    </source>
</evidence>
<proteinExistence type="predicted"/>
<reference evidence="1 2" key="2">
    <citation type="journal article" date="2022" name="Mol. Ecol. Resour.">
        <title>The genomes of chicory, endive, great burdock and yacon provide insights into Asteraceae paleo-polyploidization history and plant inulin production.</title>
        <authorList>
            <person name="Fan W."/>
            <person name="Wang S."/>
            <person name="Wang H."/>
            <person name="Wang A."/>
            <person name="Jiang F."/>
            <person name="Liu H."/>
            <person name="Zhao H."/>
            <person name="Xu D."/>
            <person name="Zhang Y."/>
        </authorList>
    </citation>
    <scope>NUCLEOTIDE SEQUENCE [LARGE SCALE GENOMIC DNA]</scope>
    <source>
        <strain evidence="2">cv. Yunnan</strain>
        <tissue evidence="1">Leaves</tissue>
    </source>
</reference>
<reference evidence="2" key="1">
    <citation type="journal article" date="2022" name="Mol. Ecol. Resour.">
        <title>The genomes of chicory, endive, great burdock and yacon provide insights into Asteraceae palaeo-polyploidization history and plant inulin production.</title>
        <authorList>
            <person name="Fan W."/>
            <person name="Wang S."/>
            <person name="Wang H."/>
            <person name="Wang A."/>
            <person name="Jiang F."/>
            <person name="Liu H."/>
            <person name="Zhao H."/>
            <person name="Xu D."/>
            <person name="Zhang Y."/>
        </authorList>
    </citation>
    <scope>NUCLEOTIDE SEQUENCE [LARGE SCALE GENOMIC DNA]</scope>
    <source>
        <strain evidence="2">cv. Yunnan</strain>
    </source>
</reference>